<reference evidence="1 2" key="1">
    <citation type="submission" date="2016-10" db="EMBL/GenBank/DDBJ databases">
        <title>Genome sequence of Rothia aeria strain JCM11412.</title>
        <authorList>
            <person name="Nambu T."/>
        </authorList>
    </citation>
    <scope>NUCLEOTIDE SEQUENCE [LARGE SCALE GENOMIC DNA]</scope>
    <source>
        <strain evidence="1 2">JCM 11412</strain>
    </source>
</reference>
<proteinExistence type="predicted"/>
<organism evidence="1 2">
    <name type="scientific">Rothia aeria</name>
    <dbReference type="NCBI Taxonomy" id="172042"/>
    <lineage>
        <taxon>Bacteria</taxon>
        <taxon>Bacillati</taxon>
        <taxon>Actinomycetota</taxon>
        <taxon>Actinomycetes</taxon>
        <taxon>Micrococcales</taxon>
        <taxon>Micrococcaceae</taxon>
        <taxon>Rothia</taxon>
    </lineage>
</organism>
<gene>
    <name evidence="1" type="ORF">RA11412_0132</name>
</gene>
<dbReference type="EMBL" id="AP017895">
    <property type="protein sequence ID" value="BAV86431.1"/>
    <property type="molecule type" value="Genomic_DNA"/>
</dbReference>
<dbReference type="AlphaFoldDB" id="A0A2Z5QVM6"/>
<keyword evidence="2" id="KW-1185">Reference proteome</keyword>
<evidence type="ECO:0000313" key="1">
    <source>
        <dbReference type="EMBL" id="BAV86431.1"/>
    </source>
</evidence>
<evidence type="ECO:0000313" key="2">
    <source>
        <dbReference type="Proteomes" id="UP000250241"/>
    </source>
</evidence>
<dbReference type="GO" id="GO:0016740">
    <property type="term" value="F:transferase activity"/>
    <property type="evidence" value="ECO:0007669"/>
    <property type="project" value="UniProtKB-KW"/>
</dbReference>
<protein>
    <submittedName>
        <fullName evidence="1">Phosphopantetheinyl transferase</fullName>
    </submittedName>
</protein>
<dbReference type="Proteomes" id="UP000250241">
    <property type="component" value="Chromosome"/>
</dbReference>
<dbReference type="KEGG" id="raj:RA11412_0132"/>
<sequence>MITTVSTSGGAQVAVFALPTRTMYSGLRVSWLSYLGAAEQRRAAELPTPVGAVSYLSTQALMRSMAACRLGLPPARRTRSKWIVPAPYATAPSRTANPALKA</sequence>
<name>A0A2Z5QVM6_9MICC</name>
<accession>A0A2Z5QVM6</accession>
<keyword evidence="1" id="KW-0808">Transferase</keyword>